<name>Q5AUU1_EMENI</name>
<dbReference type="InParanoid" id="Q5AUU1"/>
<reference evidence="3" key="2">
    <citation type="journal article" date="2009" name="Fungal Genet. Biol.">
        <title>The 2008 update of the Aspergillus nidulans genome annotation: a community effort.</title>
        <authorList>
            <person name="Wortman J.R."/>
            <person name="Gilsenan J.M."/>
            <person name="Joardar V."/>
            <person name="Deegan J."/>
            <person name="Clutterbuck J."/>
            <person name="Andersen M.R."/>
            <person name="Archer D."/>
            <person name="Bencina M."/>
            <person name="Braus G."/>
            <person name="Coutinho P."/>
            <person name="von Dohren H."/>
            <person name="Doonan J."/>
            <person name="Driessen A.J."/>
            <person name="Durek P."/>
            <person name="Espeso E."/>
            <person name="Fekete E."/>
            <person name="Flipphi M."/>
            <person name="Estrada C.G."/>
            <person name="Geysens S."/>
            <person name="Goldman G."/>
            <person name="de Groot P.W."/>
            <person name="Hansen K."/>
            <person name="Harris S.D."/>
            <person name="Heinekamp T."/>
            <person name="Helmstaedt K."/>
            <person name="Henrissat B."/>
            <person name="Hofmann G."/>
            <person name="Homan T."/>
            <person name="Horio T."/>
            <person name="Horiuchi H."/>
            <person name="James S."/>
            <person name="Jones M."/>
            <person name="Karaffa L."/>
            <person name="Karanyi Z."/>
            <person name="Kato M."/>
            <person name="Keller N."/>
            <person name="Kelly D.E."/>
            <person name="Kiel J.A."/>
            <person name="Kim J.M."/>
            <person name="van der Klei I.J."/>
            <person name="Klis F.M."/>
            <person name="Kovalchuk A."/>
            <person name="Krasevec N."/>
            <person name="Kubicek C.P."/>
            <person name="Liu B."/>
            <person name="Maccabe A."/>
            <person name="Meyer V."/>
            <person name="Mirabito P."/>
            <person name="Miskei M."/>
            <person name="Mos M."/>
            <person name="Mullins J."/>
            <person name="Nelson D.R."/>
            <person name="Nielsen J."/>
            <person name="Oakley B.R."/>
            <person name="Osmani S.A."/>
            <person name="Pakula T."/>
            <person name="Paszewski A."/>
            <person name="Paulsen I."/>
            <person name="Pilsyk S."/>
            <person name="Pocsi I."/>
            <person name="Punt P.J."/>
            <person name="Ram A.F."/>
            <person name="Ren Q."/>
            <person name="Robellet X."/>
            <person name="Robson G."/>
            <person name="Seiboth B."/>
            <person name="van Solingen P."/>
            <person name="Specht T."/>
            <person name="Sun J."/>
            <person name="Taheri-Talesh N."/>
            <person name="Takeshita N."/>
            <person name="Ussery D."/>
            <person name="vanKuyk P.A."/>
            <person name="Visser H."/>
            <person name="van de Vondervoort P.J."/>
            <person name="de Vries R.P."/>
            <person name="Walton J."/>
            <person name="Xiang X."/>
            <person name="Xiong Y."/>
            <person name="Zeng A.P."/>
            <person name="Brandt B.W."/>
            <person name="Cornell M.J."/>
            <person name="van den Hondel C.A."/>
            <person name="Visser J."/>
            <person name="Oliver S.G."/>
            <person name="Turner G."/>
        </authorList>
    </citation>
    <scope>GENOME REANNOTATION</scope>
    <source>
        <strain evidence="3">FGSC A4 / ATCC 38163 / CBS 112.46 / NRRL 194 / M139</strain>
    </source>
</reference>
<proteinExistence type="predicted"/>
<sequence>MSTKRLIICCDGTWQDSTDDASEPPSNVTRLSRALSRTAIVKENGVLREIPQIVYYQKGVGTGLGDKYFGGVTGVGLSANVRAAYGFLSDNYADGDKIYFFGFSRGAYTARAIAGLVCQWGLLTPRGMDNFSNVYDDFYGKKIAGYTDEQRRRLGFRPPLPRFTVELIGVWDTVAFHKPWLGRWFGEQLEFRNTLLSRDVRYAYHALALDEERTAYQPTLWHQPDNAEGQEMLQVWFSGVHTDIGGGSVDPRLSNITLAWMIAQCSKHNQLAFDVEGYLFDSPPPGIVAESAPWATALGAVAHSSLTRTVERWLGGRSIRTPLAYDQPGPASEHRPTNELIHTSIKDRVLSGAPSGAVRWASPVIRGRQDQDARTWELQNGHKLVEDVPLELEFFMRGRIRTVHVDEEDES</sequence>
<reference evidence="3" key="1">
    <citation type="journal article" date="2005" name="Nature">
        <title>Sequencing of Aspergillus nidulans and comparative analysis with A. fumigatus and A. oryzae.</title>
        <authorList>
            <person name="Galagan J.E."/>
            <person name="Calvo S.E."/>
            <person name="Cuomo C."/>
            <person name="Ma L.J."/>
            <person name="Wortman J.R."/>
            <person name="Batzoglou S."/>
            <person name="Lee S.I."/>
            <person name="Basturkmen M."/>
            <person name="Spevak C.C."/>
            <person name="Clutterbuck J."/>
            <person name="Kapitonov V."/>
            <person name="Jurka J."/>
            <person name="Scazzocchio C."/>
            <person name="Farman M."/>
            <person name="Butler J."/>
            <person name="Purcell S."/>
            <person name="Harris S."/>
            <person name="Braus G.H."/>
            <person name="Draht O."/>
            <person name="Busch S."/>
            <person name="D'Enfert C."/>
            <person name="Bouchier C."/>
            <person name="Goldman G.H."/>
            <person name="Bell-Pedersen D."/>
            <person name="Griffiths-Jones S."/>
            <person name="Doonan J.H."/>
            <person name="Yu J."/>
            <person name="Vienken K."/>
            <person name="Pain A."/>
            <person name="Freitag M."/>
            <person name="Selker E.U."/>
            <person name="Archer D.B."/>
            <person name="Penalva M.A."/>
            <person name="Oakley B.R."/>
            <person name="Momany M."/>
            <person name="Tanaka T."/>
            <person name="Kumagai T."/>
            <person name="Asai K."/>
            <person name="Machida M."/>
            <person name="Nierman W.C."/>
            <person name="Denning D.W."/>
            <person name="Caddick M."/>
            <person name="Hynes M."/>
            <person name="Paoletti M."/>
            <person name="Fischer R."/>
            <person name="Miller B."/>
            <person name="Dyer P."/>
            <person name="Sachs M.S."/>
            <person name="Osmani S.A."/>
            <person name="Birren B.W."/>
        </authorList>
    </citation>
    <scope>NUCLEOTIDE SEQUENCE [LARGE SCALE GENOMIC DNA]</scope>
    <source>
        <strain evidence="3">FGSC A4 / ATCC 38163 / CBS 112.46 / NRRL 194 / M139</strain>
    </source>
</reference>
<feature type="domain" description="T6SS Phospholipase effector Tle1-like catalytic" evidence="1">
    <location>
        <begin position="4"/>
        <end position="264"/>
    </location>
</feature>
<dbReference type="AlphaFoldDB" id="Q5AUU1"/>
<dbReference type="OMA" id="DNALAWM"/>
<dbReference type="Pfam" id="PF09994">
    <property type="entry name" value="T6SS_Tle1-like_cat"/>
    <property type="match status" value="1"/>
</dbReference>
<dbReference type="InterPro" id="IPR029058">
    <property type="entry name" value="AB_hydrolase_fold"/>
</dbReference>
<dbReference type="PANTHER" id="PTHR33840:SF1">
    <property type="entry name" value="TLE1 PHOSPHOLIPASE DOMAIN-CONTAINING PROTEIN"/>
    <property type="match status" value="1"/>
</dbReference>
<dbReference type="PANTHER" id="PTHR33840">
    <property type="match status" value="1"/>
</dbReference>
<evidence type="ECO:0000313" key="3">
    <source>
        <dbReference type="Proteomes" id="UP000000560"/>
    </source>
</evidence>
<dbReference type="RefSeq" id="XP_681208.1">
    <property type="nucleotide sequence ID" value="XM_676116.2"/>
</dbReference>
<gene>
    <name evidence="2" type="ORF">ANIA_07939</name>
</gene>
<dbReference type="eggNOG" id="ENOG502QSYI">
    <property type="taxonomic scope" value="Eukaryota"/>
</dbReference>
<evidence type="ECO:0000259" key="1">
    <source>
        <dbReference type="Pfam" id="PF09994"/>
    </source>
</evidence>
<keyword evidence="3" id="KW-1185">Reference proteome</keyword>
<organism evidence="2 3">
    <name type="scientific">Emericella nidulans (strain FGSC A4 / ATCC 38163 / CBS 112.46 / NRRL 194 / M139)</name>
    <name type="common">Aspergillus nidulans</name>
    <dbReference type="NCBI Taxonomy" id="227321"/>
    <lineage>
        <taxon>Eukaryota</taxon>
        <taxon>Fungi</taxon>
        <taxon>Dikarya</taxon>
        <taxon>Ascomycota</taxon>
        <taxon>Pezizomycotina</taxon>
        <taxon>Eurotiomycetes</taxon>
        <taxon>Eurotiomycetidae</taxon>
        <taxon>Eurotiales</taxon>
        <taxon>Aspergillaceae</taxon>
        <taxon>Aspergillus</taxon>
        <taxon>Aspergillus subgen. Nidulantes</taxon>
    </lineage>
</organism>
<protein>
    <recommendedName>
        <fullName evidence="1">T6SS Phospholipase effector Tle1-like catalytic domain-containing protein</fullName>
    </recommendedName>
</protein>
<dbReference type="KEGG" id="ani:ANIA_07939"/>
<dbReference type="OrthoDB" id="3057168at2759"/>
<dbReference type="EMBL" id="BN001302">
    <property type="protein sequence ID" value="CBF73562.1"/>
    <property type="molecule type" value="Genomic_DNA"/>
</dbReference>
<dbReference type="HOGENOM" id="CLU_005049_1_0_1"/>
<accession>C8V574</accession>
<dbReference type="GeneID" id="2869092"/>
<dbReference type="STRING" id="227321.Q5AUU1"/>
<dbReference type="InterPro" id="IPR018712">
    <property type="entry name" value="Tle1-like_cat"/>
</dbReference>
<accession>Q5AUU1</accession>
<evidence type="ECO:0000313" key="2">
    <source>
        <dbReference type="EMBL" id="CBF73562.1"/>
    </source>
</evidence>
<dbReference type="SUPFAM" id="SSF53474">
    <property type="entry name" value="alpha/beta-Hydrolases"/>
    <property type="match status" value="1"/>
</dbReference>
<dbReference type="Proteomes" id="UP000000560">
    <property type="component" value="Chromosome II"/>
</dbReference>
<dbReference type="VEuPathDB" id="FungiDB:AN7939"/>